<sequence>MRPGRFQKPLPHLAMCLRVGLRRLLTPAVLCLLVPASNADAQYMYLDSNQDGIHTAADVVNPTGSTTFDIWLQTDANRDGTPASCSTGDGPLTMSAYELILHASDGTVSWGPYTNAQSATMPFPFGSQFDTTDAFVWFSGTGLLAPGTYKLGTITATVLFGTPSLAIASGSNLSAGYVTAFRSSCSGSDFDTYLKLGPNAIGPGDWVDADGLPFGGTVQHAPVLAPLADVTIGEGEVIDQPLSASDADQDPLTFYIATGPSFMQVS</sequence>
<dbReference type="AlphaFoldDB" id="A0A538S7N2"/>
<evidence type="ECO:0000313" key="2">
    <source>
        <dbReference type="EMBL" id="TMQ47370.1"/>
    </source>
</evidence>
<feature type="non-terminal residue" evidence="2">
    <location>
        <position position="266"/>
    </location>
</feature>
<dbReference type="Proteomes" id="UP000316292">
    <property type="component" value="Unassembled WGS sequence"/>
</dbReference>
<feature type="chain" id="PRO_5022150506" description="PEP-CTERM sorting domain-containing protein" evidence="1">
    <location>
        <begin position="42"/>
        <end position="266"/>
    </location>
</feature>
<reference evidence="2 3" key="1">
    <citation type="journal article" date="2019" name="Nat. Microbiol.">
        <title>Mediterranean grassland soil C-N compound turnover is dependent on rainfall and depth, and is mediated by genomically divergent microorganisms.</title>
        <authorList>
            <person name="Diamond S."/>
            <person name="Andeer P.F."/>
            <person name="Li Z."/>
            <person name="Crits-Christoph A."/>
            <person name="Burstein D."/>
            <person name="Anantharaman K."/>
            <person name="Lane K.R."/>
            <person name="Thomas B.C."/>
            <person name="Pan C."/>
            <person name="Northen T.R."/>
            <person name="Banfield J.F."/>
        </authorList>
    </citation>
    <scope>NUCLEOTIDE SEQUENCE [LARGE SCALE GENOMIC DNA]</scope>
    <source>
        <strain evidence="2">WS_1</strain>
    </source>
</reference>
<feature type="signal peptide" evidence="1">
    <location>
        <begin position="1"/>
        <end position="41"/>
    </location>
</feature>
<proteinExistence type="predicted"/>
<evidence type="ECO:0008006" key="4">
    <source>
        <dbReference type="Google" id="ProtNLM"/>
    </source>
</evidence>
<evidence type="ECO:0000256" key="1">
    <source>
        <dbReference type="SAM" id="SignalP"/>
    </source>
</evidence>
<name>A0A538S7N2_UNCEI</name>
<keyword evidence="1" id="KW-0732">Signal</keyword>
<gene>
    <name evidence="2" type="ORF">E6K71_10080</name>
</gene>
<accession>A0A538S7N2</accession>
<evidence type="ECO:0000313" key="3">
    <source>
        <dbReference type="Proteomes" id="UP000316292"/>
    </source>
</evidence>
<organism evidence="2 3">
    <name type="scientific">Eiseniibacteriota bacterium</name>
    <dbReference type="NCBI Taxonomy" id="2212470"/>
    <lineage>
        <taxon>Bacteria</taxon>
        <taxon>Candidatus Eiseniibacteriota</taxon>
    </lineage>
</organism>
<protein>
    <recommendedName>
        <fullName evidence="4">PEP-CTERM sorting domain-containing protein</fullName>
    </recommendedName>
</protein>
<dbReference type="EMBL" id="VBOR01000113">
    <property type="protein sequence ID" value="TMQ47370.1"/>
    <property type="molecule type" value="Genomic_DNA"/>
</dbReference>
<comment type="caution">
    <text evidence="2">The sequence shown here is derived from an EMBL/GenBank/DDBJ whole genome shotgun (WGS) entry which is preliminary data.</text>
</comment>